<keyword evidence="6" id="KW-1185">Reference proteome</keyword>
<dbReference type="STRING" id="48256.CLHUN_32110"/>
<evidence type="ECO:0000313" key="5">
    <source>
        <dbReference type="EMBL" id="OPX42887.1"/>
    </source>
</evidence>
<dbReference type="PANTHER" id="PTHR38445">
    <property type="entry name" value="HTH-TYPE TRANSCRIPTIONAL REPRESSOR YTRA"/>
    <property type="match status" value="1"/>
</dbReference>
<keyword evidence="2" id="KW-0238">DNA-binding</keyword>
<gene>
    <name evidence="5" type="primary">yvoA_3</name>
    <name evidence="5" type="ORF">CLHUN_32110</name>
</gene>
<keyword evidence="3" id="KW-0804">Transcription</keyword>
<comment type="caution">
    <text evidence="5">The sequence shown here is derived from an EMBL/GenBank/DDBJ whole genome shotgun (WGS) entry which is preliminary data.</text>
</comment>
<proteinExistence type="predicted"/>
<dbReference type="SUPFAM" id="SSF46785">
    <property type="entry name" value="Winged helix' DNA-binding domain"/>
    <property type="match status" value="1"/>
</dbReference>
<dbReference type="Proteomes" id="UP000191554">
    <property type="component" value="Unassembled WGS sequence"/>
</dbReference>
<dbReference type="PROSITE" id="PS50949">
    <property type="entry name" value="HTH_GNTR"/>
    <property type="match status" value="1"/>
</dbReference>
<organism evidence="5 6">
    <name type="scientific">Ruminiclostridium hungatei</name>
    <name type="common">Clostridium hungatei</name>
    <dbReference type="NCBI Taxonomy" id="48256"/>
    <lineage>
        <taxon>Bacteria</taxon>
        <taxon>Bacillati</taxon>
        <taxon>Bacillota</taxon>
        <taxon>Clostridia</taxon>
        <taxon>Eubacteriales</taxon>
        <taxon>Oscillospiraceae</taxon>
        <taxon>Ruminiclostridium</taxon>
    </lineage>
</organism>
<evidence type="ECO:0000256" key="2">
    <source>
        <dbReference type="ARBA" id="ARBA00023125"/>
    </source>
</evidence>
<dbReference type="GO" id="GO:0003700">
    <property type="term" value="F:DNA-binding transcription factor activity"/>
    <property type="evidence" value="ECO:0007669"/>
    <property type="project" value="InterPro"/>
</dbReference>
<dbReference type="AlphaFoldDB" id="A0A1V4SI23"/>
<dbReference type="PANTHER" id="PTHR38445:SF10">
    <property type="entry name" value="GNTR-FAMILY TRANSCRIPTIONAL REGULATOR"/>
    <property type="match status" value="1"/>
</dbReference>
<accession>A0A1V4SI23</accession>
<evidence type="ECO:0000259" key="4">
    <source>
        <dbReference type="PROSITE" id="PS50949"/>
    </source>
</evidence>
<dbReference type="InterPro" id="IPR000524">
    <property type="entry name" value="Tscrpt_reg_HTH_GntR"/>
</dbReference>
<reference evidence="5 6" key="1">
    <citation type="submission" date="2017-03" db="EMBL/GenBank/DDBJ databases">
        <title>Genome sequence of Clostridium hungatei DSM 14427.</title>
        <authorList>
            <person name="Poehlein A."/>
            <person name="Daniel R."/>
        </authorList>
    </citation>
    <scope>NUCLEOTIDE SEQUENCE [LARGE SCALE GENOMIC DNA]</scope>
    <source>
        <strain evidence="5 6">DSM 14427</strain>
    </source>
</reference>
<dbReference type="EMBL" id="MZGX01000023">
    <property type="protein sequence ID" value="OPX42887.1"/>
    <property type="molecule type" value="Genomic_DNA"/>
</dbReference>
<evidence type="ECO:0000313" key="6">
    <source>
        <dbReference type="Proteomes" id="UP000191554"/>
    </source>
</evidence>
<dbReference type="GO" id="GO:0003677">
    <property type="term" value="F:DNA binding"/>
    <property type="evidence" value="ECO:0007669"/>
    <property type="project" value="UniProtKB-KW"/>
</dbReference>
<dbReference type="SMART" id="SM00345">
    <property type="entry name" value="HTH_GNTR"/>
    <property type="match status" value="1"/>
</dbReference>
<feature type="domain" description="HTH gntR-type" evidence="4">
    <location>
        <begin position="9"/>
        <end position="77"/>
    </location>
</feature>
<dbReference type="Pfam" id="PF00392">
    <property type="entry name" value="GntR"/>
    <property type="match status" value="1"/>
</dbReference>
<evidence type="ECO:0000256" key="3">
    <source>
        <dbReference type="ARBA" id="ARBA00023163"/>
    </source>
</evidence>
<keyword evidence="1" id="KW-0805">Transcription regulation</keyword>
<dbReference type="CDD" id="cd07377">
    <property type="entry name" value="WHTH_GntR"/>
    <property type="match status" value="1"/>
</dbReference>
<dbReference type="Gene3D" id="1.10.10.10">
    <property type="entry name" value="Winged helix-like DNA-binding domain superfamily/Winged helix DNA-binding domain"/>
    <property type="match status" value="1"/>
</dbReference>
<dbReference type="RefSeq" id="WP_080065648.1">
    <property type="nucleotide sequence ID" value="NZ_MZGX01000023.1"/>
</dbReference>
<dbReference type="InterPro" id="IPR036390">
    <property type="entry name" value="WH_DNA-bd_sf"/>
</dbReference>
<sequence>MNLDFSSEKPIYLQLSEEIEDAILAGAYQEEAQIPSTTEISISYRINPATALKGINRLVDDGIVYKKRGLGMFVSKGAKEKILDTRKENFFEMYITSLVSEAKKLSITKEDILKMLERGFDK</sequence>
<dbReference type="OrthoDB" id="162505at2"/>
<dbReference type="InterPro" id="IPR036388">
    <property type="entry name" value="WH-like_DNA-bd_sf"/>
</dbReference>
<name>A0A1V4SI23_RUMHU</name>
<evidence type="ECO:0000256" key="1">
    <source>
        <dbReference type="ARBA" id="ARBA00023015"/>
    </source>
</evidence>
<protein>
    <submittedName>
        <fullName evidence="5">HTH-type transcriptional repressor YvoA</fullName>
    </submittedName>
</protein>